<dbReference type="Pfam" id="PF07510">
    <property type="entry name" value="GmrSD_C"/>
    <property type="match status" value="1"/>
</dbReference>
<comment type="caution">
    <text evidence="2">The sequence shown here is derived from an EMBL/GenBank/DDBJ whole genome shotgun (WGS) entry which is preliminary data.</text>
</comment>
<keyword evidence="2" id="KW-0255">Endonuclease</keyword>
<dbReference type="RefSeq" id="WP_167700890.1">
    <property type="nucleotide sequence ID" value="NZ_CP118175.1"/>
</dbReference>
<reference evidence="2 3" key="1">
    <citation type="submission" date="2020-03" db="EMBL/GenBank/DDBJ databases">
        <title>Spirochaetal bacteria isolated from arthropods constitute a novel genus Entomospira genus novum within the order Spirochaetales.</title>
        <authorList>
            <person name="Grana-Miraglia L."/>
            <person name="Sikutova S."/>
            <person name="Fingerle V."/>
            <person name="Sing A."/>
            <person name="Castillo-Ramirez S."/>
            <person name="Margos G."/>
            <person name="Rudolf I."/>
        </authorList>
    </citation>
    <scope>NUCLEOTIDE SEQUENCE [LARGE SCALE GENOMIC DNA]</scope>
    <source>
        <strain evidence="2 3">BR193</strain>
    </source>
</reference>
<feature type="domain" description="GmrSD restriction endonucleases C-terminal" evidence="1">
    <location>
        <begin position="218"/>
        <end position="332"/>
    </location>
</feature>
<keyword evidence="2" id="KW-0540">Nuclease</keyword>
<evidence type="ECO:0000313" key="3">
    <source>
        <dbReference type="Proteomes" id="UP000711995"/>
    </source>
</evidence>
<name>A0A968GF23_9SPIO</name>
<proteinExistence type="predicted"/>
<dbReference type="AlphaFoldDB" id="A0A968GF23"/>
<organism evidence="2 3">
    <name type="scientific">Entomospira entomophila</name>
    <dbReference type="NCBI Taxonomy" id="2719988"/>
    <lineage>
        <taxon>Bacteria</taxon>
        <taxon>Pseudomonadati</taxon>
        <taxon>Spirochaetota</taxon>
        <taxon>Spirochaetia</taxon>
        <taxon>Spirochaetales</taxon>
        <taxon>Spirochaetaceae</taxon>
        <taxon>Entomospira</taxon>
    </lineage>
</organism>
<protein>
    <submittedName>
        <fullName evidence="2">HNH endonuclease</fullName>
    </submittedName>
</protein>
<keyword evidence="2" id="KW-0378">Hydrolase</keyword>
<evidence type="ECO:0000259" key="1">
    <source>
        <dbReference type="Pfam" id="PF07510"/>
    </source>
</evidence>
<evidence type="ECO:0000313" key="2">
    <source>
        <dbReference type="EMBL" id="NIZ41269.1"/>
    </source>
</evidence>
<dbReference type="EMBL" id="JAATLJ010000002">
    <property type="protein sequence ID" value="NIZ41269.1"/>
    <property type="molecule type" value="Genomic_DNA"/>
</dbReference>
<gene>
    <name evidence="2" type="ORF">HCT14_07105</name>
</gene>
<dbReference type="InterPro" id="IPR011089">
    <property type="entry name" value="GmrSD_C"/>
</dbReference>
<dbReference type="GO" id="GO:0004519">
    <property type="term" value="F:endonuclease activity"/>
    <property type="evidence" value="ECO:0007669"/>
    <property type="project" value="UniProtKB-KW"/>
</dbReference>
<sequence>MSLEKDIFPLNLLHHDHVNASLIAKYCQSLSGWVSYWVLLKKPTLIQSNHFKHIQLEEHSWRYLEALTRLTRDANLLALLAVSIWESQDGLSSIKRDFYDFLVQMERWIFVQKSFVSGDIKFDWAMRYAYRLHQYSQYPVSYREGWKEHAFIAMKEQKHAETEQYLHQNSPKTLIETIDGLCKRTKGNYGFYGWKVISYFLYEYERHLSRNIGMATPLLWQEVEESSIDTEEEKVSASSKKESIEHILPQTSKGTDWESQLAIYSEEEIQNITHSLGNLALMKKNSEAKNNSYQAKVKIYQQDTLSVQEVARLYPDGWSVATIKTRGESLLDFMEERWELKDLRTEAESFLHLPQRE</sequence>
<dbReference type="PANTHER" id="PTHR35149:SF2">
    <property type="entry name" value="DUF262 DOMAIN-CONTAINING PROTEIN"/>
    <property type="match status" value="1"/>
</dbReference>
<accession>A0A968GF23</accession>
<keyword evidence="3" id="KW-1185">Reference proteome</keyword>
<dbReference type="Proteomes" id="UP000711995">
    <property type="component" value="Unassembled WGS sequence"/>
</dbReference>
<dbReference type="PANTHER" id="PTHR35149">
    <property type="entry name" value="SLL5132 PROTEIN"/>
    <property type="match status" value="1"/>
</dbReference>